<comment type="caution">
    <text evidence="2">The sequence shown here is derived from an EMBL/GenBank/DDBJ whole genome shotgun (WGS) entry which is preliminary data.</text>
</comment>
<name>A0A0J1GT48_9GAMM</name>
<dbReference type="AlphaFoldDB" id="A0A0J1GT48"/>
<sequence>MKIKGISTCFYTSDVAACRMFYCQYFSAHVMFECDWYVVLAMNEAGAELCFMQPQDDSPRHNGQGVMLNVHVDDVDGEYVRLQQLGLSVAHPPVSNPWGDRSFTVSDPMGNRVYIYSLCDISPEFVHQ</sequence>
<accession>A0A0J1GT48</accession>
<dbReference type="InterPro" id="IPR037523">
    <property type="entry name" value="VOC_core"/>
</dbReference>
<keyword evidence="3" id="KW-1185">Reference proteome</keyword>
<dbReference type="InterPro" id="IPR004360">
    <property type="entry name" value="Glyas_Fos-R_dOase_dom"/>
</dbReference>
<dbReference type="Pfam" id="PF00903">
    <property type="entry name" value="Glyoxalase"/>
    <property type="match status" value="1"/>
</dbReference>
<evidence type="ECO:0000259" key="1">
    <source>
        <dbReference type="PROSITE" id="PS51819"/>
    </source>
</evidence>
<reference evidence="2 3" key="1">
    <citation type="submission" date="2015-05" db="EMBL/GenBank/DDBJ databases">
        <title>Photobacterium galathea sp. nov.</title>
        <authorList>
            <person name="Machado H."/>
            <person name="Gram L."/>
        </authorList>
    </citation>
    <scope>NUCLEOTIDE SEQUENCE [LARGE SCALE GENOMIC DNA]</scope>
    <source>
        <strain evidence="2 3">DSM 25995</strain>
    </source>
</reference>
<feature type="domain" description="VOC" evidence="1">
    <location>
        <begin position="2"/>
        <end position="118"/>
    </location>
</feature>
<gene>
    <name evidence="2" type="ORF">ABT58_01895</name>
</gene>
<dbReference type="SUPFAM" id="SSF54593">
    <property type="entry name" value="Glyoxalase/Bleomycin resistance protein/Dihydroxybiphenyl dioxygenase"/>
    <property type="match status" value="1"/>
</dbReference>
<protein>
    <recommendedName>
        <fullName evidence="1">VOC domain-containing protein</fullName>
    </recommendedName>
</protein>
<dbReference type="PROSITE" id="PS51819">
    <property type="entry name" value="VOC"/>
    <property type="match status" value="1"/>
</dbReference>
<dbReference type="Proteomes" id="UP000036426">
    <property type="component" value="Unassembled WGS sequence"/>
</dbReference>
<dbReference type="PATRIC" id="fig|754436.4.peg.402"/>
<dbReference type="RefSeq" id="WP_047872667.1">
    <property type="nucleotide sequence ID" value="NZ_BMYC01000002.1"/>
</dbReference>
<dbReference type="OrthoDB" id="9797663at2"/>
<dbReference type="Gene3D" id="3.30.720.110">
    <property type="match status" value="1"/>
</dbReference>
<proteinExistence type="predicted"/>
<dbReference type="Gene3D" id="3.30.720.120">
    <property type="match status" value="1"/>
</dbReference>
<organism evidence="2 3">
    <name type="scientific">Photobacterium aphoticum</name>
    <dbReference type="NCBI Taxonomy" id="754436"/>
    <lineage>
        <taxon>Bacteria</taxon>
        <taxon>Pseudomonadati</taxon>
        <taxon>Pseudomonadota</taxon>
        <taxon>Gammaproteobacteria</taxon>
        <taxon>Vibrionales</taxon>
        <taxon>Vibrionaceae</taxon>
        <taxon>Photobacterium</taxon>
    </lineage>
</organism>
<dbReference type="EMBL" id="LDOV01000003">
    <property type="protein sequence ID" value="KLV02831.1"/>
    <property type="molecule type" value="Genomic_DNA"/>
</dbReference>
<evidence type="ECO:0000313" key="3">
    <source>
        <dbReference type="Proteomes" id="UP000036426"/>
    </source>
</evidence>
<dbReference type="InterPro" id="IPR029068">
    <property type="entry name" value="Glyas_Bleomycin-R_OHBP_Dase"/>
</dbReference>
<evidence type="ECO:0000313" key="2">
    <source>
        <dbReference type="EMBL" id="KLV02831.1"/>
    </source>
</evidence>